<name>A0A3E0TRM9_9GAMM</name>
<evidence type="ECO:0000256" key="9">
    <source>
        <dbReference type="ARBA" id="ARBA00022777"/>
    </source>
</evidence>
<dbReference type="GO" id="GO:0005945">
    <property type="term" value="C:6-phosphofructokinase complex"/>
    <property type="evidence" value="ECO:0007669"/>
    <property type="project" value="TreeGrafter"/>
</dbReference>
<dbReference type="GO" id="GO:0005524">
    <property type="term" value="F:ATP binding"/>
    <property type="evidence" value="ECO:0007669"/>
    <property type="project" value="UniProtKB-KW"/>
</dbReference>
<dbReference type="GO" id="GO:0061621">
    <property type="term" value="P:canonical glycolysis"/>
    <property type="evidence" value="ECO:0007669"/>
    <property type="project" value="TreeGrafter"/>
</dbReference>
<keyword evidence="11" id="KW-0460">Magnesium</keyword>
<accession>A0A3E0TRM9</accession>
<dbReference type="GO" id="GO:0042802">
    <property type="term" value="F:identical protein binding"/>
    <property type="evidence" value="ECO:0007669"/>
    <property type="project" value="TreeGrafter"/>
</dbReference>
<dbReference type="GO" id="GO:0048029">
    <property type="term" value="F:monosaccharide binding"/>
    <property type="evidence" value="ECO:0007669"/>
    <property type="project" value="TreeGrafter"/>
</dbReference>
<proteinExistence type="inferred from homology"/>
<evidence type="ECO:0000256" key="13">
    <source>
        <dbReference type="ARBA" id="ARBA00038478"/>
    </source>
</evidence>
<evidence type="ECO:0000256" key="14">
    <source>
        <dbReference type="ARBA" id="ARBA00048070"/>
    </source>
</evidence>
<evidence type="ECO:0000256" key="6">
    <source>
        <dbReference type="ARBA" id="ARBA00022679"/>
    </source>
</evidence>
<dbReference type="GO" id="GO:0070095">
    <property type="term" value="F:fructose-6-phosphate binding"/>
    <property type="evidence" value="ECO:0007669"/>
    <property type="project" value="TreeGrafter"/>
</dbReference>
<dbReference type="UniPathway" id="UPA00109">
    <property type="reaction ID" value="UER00182"/>
</dbReference>
<dbReference type="PIRSF" id="PIRSF000532">
    <property type="entry name" value="ATP_PFK_prok"/>
    <property type="match status" value="1"/>
</dbReference>
<dbReference type="SUPFAM" id="SSF53784">
    <property type="entry name" value="Phosphofructokinase"/>
    <property type="match status" value="1"/>
</dbReference>
<keyword evidence="5" id="KW-0963">Cytoplasm</keyword>
<evidence type="ECO:0000256" key="8">
    <source>
        <dbReference type="ARBA" id="ARBA00022741"/>
    </source>
</evidence>
<dbReference type="Pfam" id="PF00365">
    <property type="entry name" value="PFK"/>
    <property type="match status" value="1"/>
</dbReference>
<dbReference type="RefSeq" id="WP_116008101.1">
    <property type="nucleotide sequence ID" value="NZ_QUOU01000001.1"/>
</dbReference>
<keyword evidence="8" id="KW-0547">Nucleotide-binding</keyword>
<feature type="domain" description="Phosphofructokinase" evidence="15">
    <location>
        <begin position="9"/>
        <end position="290"/>
    </location>
</feature>
<dbReference type="AlphaFoldDB" id="A0A3E0TRM9"/>
<dbReference type="GO" id="GO:0006002">
    <property type="term" value="P:fructose 6-phosphate metabolic process"/>
    <property type="evidence" value="ECO:0007669"/>
    <property type="project" value="InterPro"/>
</dbReference>
<dbReference type="GO" id="GO:0030388">
    <property type="term" value="P:fructose 1,6-bisphosphate metabolic process"/>
    <property type="evidence" value="ECO:0007669"/>
    <property type="project" value="TreeGrafter"/>
</dbReference>
<evidence type="ECO:0000256" key="12">
    <source>
        <dbReference type="ARBA" id="ARBA00023152"/>
    </source>
</evidence>
<keyword evidence="6 16" id="KW-0808">Transferase</keyword>
<dbReference type="PANTHER" id="PTHR13697:SF4">
    <property type="entry name" value="ATP-DEPENDENT 6-PHOSPHOFRUCTOKINASE"/>
    <property type="match status" value="1"/>
</dbReference>
<evidence type="ECO:0000256" key="10">
    <source>
        <dbReference type="ARBA" id="ARBA00022840"/>
    </source>
</evidence>
<protein>
    <recommendedName>
        <fullName evidence="4">6-phosphofructokinase</fullName>
        <ecNumber evidence="4">2.7.1.11</ecNumber>
    </recommendedName>
</protein>
<evidence type="ECO:0000313" key="17">
    <source>
        <dbReference type="Proteomes" id="UP000256478"/>
    </source>
</evidence>
<comment type="cofactor">
    <cofactor evidence="1">
        <name>Mg(2+)</name>
        <dbReference type="ChEBI" id="CHEBI:18420"/>
    </cofactor>
</comment>
<dbReference type="Gene3D" id="3.40.50.460">
    <property type="entry name" value="Phosphofructokinase domain"/>
    <property type="match status" value="1"/>
</dbReference>
<gene>
    <name evidence="16" type="ORF">DXX93_10730</name>
</gene>
<evidence type="ECO:0000256" key="7">
    <source>
        <dbReference type="ARBA" id="ARBA00022723"/>
    </source>
</evidence>
<dbReference type="OrthoDB" id="9802503at2"/>
<dbReference type="Gene3D" id="3.40.50.450">
    <property type="match status" value="1"/>
</dbReference>
<comment type="caution">
    <text evidence="16">The sequence shown here is derived from an EMBL/GenBank/DDBJ whole genome shotgun (WGS) entry which is preliminary data.</text>
</comment>
<dbReference type="GO" id="GO:0003872">
    <property type="term" value="F:6-phosphofructokinase activity"/>
    <property type="evidence" value="ECO:0007669"/>
    <property type="project" value="UniProtKB-EC"/>
</dbReference>
<sequence>MATRNKPLKIGLLTSGGDAPGMNAAIRAITLAAKHHKLICYGFHHGYNGLINQDFCILQPDDVTNIIHQGGTILKSARCPEMLSPTGIKQAVSCLIKENIDALIVIGGDGSFNGMLAIQEYWQGKLIGLPGTIDNDLDGTEFTIGFYTAINTAINAIDKIRDTADAFDRVFVVELMGRHSGQIAFNVGVACAAEQIISFENFDPLAQEAKLAKIIADIEQQKQNKAHSYLIVLAENLWPGGAHALGEALKQQGNIDVGICVLGHIQRGGSPVAKDRILATKLGVAAIEAILLERSGIMIGECESKITYTPLTKAIQHKKVVNDDLIKVYDSTASHARVD</sequence>
<evidence type="ECO:0000256" key="3">
    <source>
        <dbReference type="ARBA" id="ARBA00004679"/>
    </source>
</evidence>
<dbReference type="GO" id="GO:0016208">
    <property type="term" value="F:AMP binding"/>
    <property type="evidence" value="ECO:0007669"/>
    <property type="project" value="TreeGrafter"/>
</dbReference>
<comment type="pathway">
    <text evidence="3">Carbohydrate degradation; glycolysis; D-glyceraldehyde 3-phosphate and glycerone phosphate from D-glucose: step 3/4.</text>
</comment>
<reference evidence="16 17" key="1">
    <citation type="submission" date="2018-08" db="EMBL/GenBank/DDBJ databases">
        <title>Thalassotalea euphylliae genome.</title>
        <authorList>
            <person name="Summers S."/>
            <person name="Rice S.A."/>
            <person name="Freckelton M.L."/>
            <person name="Nedved B.T."/>
            <person name="Hadfield M.G."/>
        </authorList>
    </citation>
    <scope>NUCLEOTIDE SEQUENCE [LARGE SCALE GENOMIC DNA]</scope>
    <source>
        <strain evidence="16 17">H1</strain>
    </source>
</reference>
<dbReference type="EMBL" id="QUOU01000001">
    <property type="protein sequence ID" value="REL27000.1"/>
    <property type="molecule type" value="Genomic_DNA"/>
</dbReference>
<evidence type="ECO:0000256" key="5">
    <source>
        <dbReference type="ARBA" id="ARBA00022490"/>
    </source>
</evidence>
<dbReference type="PRINTS" id="PR00476">
    <property type="entry name" value="PHFRCTKINASE"/>
</dbReference>
<dbReference type="FunFam" id="3.40.50.460:FF:000002">
    <property type="entry name" value="ATP-dependent 6-phosphofructokinase"/>
    <property type="match status" value="1"/>
</dbReference>
<comment type="catalytic activity">
    <reaction evidence="14">
        <text>beta-D-fructose 6-phosphate + ATP = beta-D-fructose 1,6-bisphosphate + ADP + H(+)</text>
        <dbReference type="Rhea" id="RHEA:16109"/>
        <dbReference type="ChEBI" id="CHEBI:15378"/>
        <dbReference type="ChEBI" id="CHEBI:30616"/>
        <dbReference type="ChEBI" id="CHEBI:32966"/>
        <dbReference type="ChEBI" id="CHEBI:57634"/>
        <dbReference type="ChEBI" id="CHEBI:456216"/>
        <dbReference type="EC" id="2.7.1.11"/>
    </reaction>
</comment>
<dbReference type="InterPro" id="IPR000023">
    <property type="entry name" value="Phosphofructokinase_dom"/>
</dbReference>
<dbReference type="GO" id="GO:0046872">
    <property type="term" value="F:metal ion binding"/>
    <property type="evidence" value="ECO:0007669"/>
    <property type="project" value="UniProtKB-KW"/>
</dbReference>
<evidence type="ECO:0000256" key="11">
    <source>
        <dbReference type="ARBA" id="ARBA00022842"/>
    </source>
</evidence>
<dbReference type="Proteomes" id="UP000256478">
    <property type="component" value="Unassembled WGS sequence"/>
</dbReference>
<comment type="subcellular location">
    <subcellularLocation>
        <location evidence="2">Cytoplasm</location>
    </subcellularLocation>
</comment>
<keyword evidence="7" id="KW-0479">Metal-binding</keyword>
<keyword evidence="10" id="KW-0067">ATP-binding</keyword>
<evidence type="ECO:0000256" key="4">
    <source>
        <dbReference type="ARBA" id="ARBA00012055"/>
    </source>
</evidence>
<evidence type="ECO:0000313" key="16">
    <source>
        <dbReference type="EMBL" id="REL27000.1"/>
    </source>
</evidence>
<evidence type="ECO:0000256" key="2">
    <source>
        <dbReference type="ARBA" id="ARBA00004496"/>
    </source>
</evidence>
<comment type="similarity">
    <text evidence="13">Belongs to the phosphofructokinase type A (PFKA) family.</text>
</comment>
<keyword evidence="12" id="KW-0324">Glycolysis</keyword>
<organism evidence="16 17">
    <name type="scientific">Thalassotalea euphylliae</name>
    <dbReference type="NCBI Taxonomy" id="1655234"/>
    <lineage>
        <taxon>Bacteria</taxon>
        <taxon>Pseudomonadati</taxon>
        <taxon>Pseudomonadota</taxon>
        <taxon>Gammaproteobacteria</taxon>
        <taxon>Alteromonadales</taxon>
        <taxon>Colwelliaceae</taxon>
        <taxon>Thalassotalea</taxon>
    </lineage>
</organism>
<dbReference type="InterPro" id="IPR012003">
    <property type="entry name" value="ATP_PFK_prok-type"/>
</dbReference>
<dbReference type="InterPro" id="IPR035966">
    <property type="entry name" value="PKF_sf"/>
</dbReference>
<dbReference type="EC" id="2.7.1.11" evidence="4"/>
<evidence type="ECO:0000256" key="1">
    <source>
        <dbReference type="ARBA" id="ARBA00001946"/>
    </source>
</evidence>
<dbReference type="PANTHER" id="PTHR13697">
    <property type="entry name" value="PHOSPHOFRUCTOKINASE"/>
    <property type="match status" value="1"/>
</dbReference>
<dbReference type="InterPro" id="IPR022953">
    <property type="entry name" value="ATP_PFK"/>
</dbReference>
<keyword evidence="9 16" id="KW-0418">Kinase</keyword>
<evidence type="ECO:0000259" key="15">
    <source>
        <dbReference type="Pfam" id="PF00365"/>
    </source>
</evidence>
<dbReference type="NCBIfam" id="NF002872">
    <property type="entry name" value="PRK03202.1"/>
    <property type="match status" value="1"/>
</dbReference>